<reference evidence="2" key="1">
    <citation type="submission" date="2021-01" db="EMBL/GenBank/DDBJ databases">
        <authorList>
            <person name="Corre E."/>
            <person name="Pelletier E."/>
            <person name="Niang G."/>
            <person name="Scheremetjew M."/>
            <person name="Finn R."/>
            <person name="Kale V."/>
            <person name="Holt S."/>
            <person name="Cochrane G."/>
            <person name="Meng A."/>
            <person name="Brown T."/>
            <person name="Cohen L."/>
        </authorList>
    </citation>
    <scope>NUCLEOTIDE SEQUENCE</scope>
    <source>
        <strain evidence="2">CCAP 955/1</strain>
    </source>
</reference>
<proteinExistence type="predicted"/>
<gene>
    <name evidence="2" type="ORF">SELO1098_LOCUS7222</name>
</gene>
<evidence type="ECO:0000313" key="2">
    <source>
        <dbReference type="EMBL" id="CAE0278390.1"/>
    </source>
</evidence>
<name>A0A7S3GWH5_9STRA</name>
<protein>
    <submittedName>
        <fullName evidence="2">Uncharacterized protein</fullName>
    </submittedName>
</protein>
<feature type="compositionally biased region" description="Basic and acidic residues" evidence="1">
    <location>
        <begin position="132"/>
        <end position="142"/>
    </location>
</feature>
<sequence length="264" mass="29521">MDVRDFPKGAHAQITALASKPELNEQYCSSQGPSPGNEERVTVTVRSGAQISLRPANLKPAELLPGSRVVVHGLTGAAKYNRQNGEVLSWQGDRWIVDLENKERKSFRAENLVIMPELVNTRKRAAPEAEAPEAKKLKSKDMRDLESTDERIVAQALLRCLEEFPILAQKCICVLATKSQVTILQELAAHITDKQNDGLIRRLIRPGEKVKGIEELDALEQCSFIAEKRIKALASHCRINYCDLLGFLKAGFKEPKFNRRQQGL</sequence>
<evidence type="ECO:0000256" key="1">
    <source>
        <dbReference type="SAM" id="MobiDB-lite"/>
    </source>
</evidence>
<dbReference type="EMBL" id="HBIC01014364">
    <property type="protein sequence ID" value="CAE0278390.1"/>
    <property type="molecule type" value="Transcribed_RNA"/>
</dbReference>
<accession>A0A7S3GWH5</accession>
<dbReference type="AlphaFoldDB" id="A0A7S3GWH5"/>
<feature type="region of interest" description="Disordered" evidence="1">
    <location>
        <begin position="123"/>
        <end position="142"/>
    </location>
</feature>
<organism evidence="2">
    <name type="scientific">Spumella elongata</name>
    <dbReference type="NCBI Taxonomy" id="89044"/>
    <lineage>
        <taxon>Eukaryota</taxon>
        <taxon>Sar</taxon>
        <taxon>Stramenopiles</taxon>
        <taxon>Ochrophyta</taxon>
        <taxon>Chrysophyceae</taxon>
        <taxon>Chromulinales</taxon>
        <taxon>Chromulinaceae</taxon>
        <taxon>Spumella</taxon>
    </lineage>
</organism>